<feature type="domain" description="GyrI-like small molecule binding" evidence="2">
    <location>
        <begin position="210"/>
        <end position="385"/>
    </location>
</feature>
<dbReference type="InterPro" id="IPR036388">
    <property type="entry name" value="WH-like_DNA-bd_sf"/>
</dbReference>
<evidence type="ECO:0000259" key="1">
    <source>
        <dbReference type="Pfam" id="PF03551"/>
    </source>
</evidence>
<name>A0A066Z2X6_9ACTN</name>
<dbReference type="PANTHER" id="PTHR43252:SF7">
    <property type="entry name" value="TRANSCRIPTIONAL REGULATOR YQJI"/>
    <property type="match status" value="1"/>
</dbReference>
<dbReference type="EMBL" id="JNBY01000015">
    <property type="protein sequence ID" value="KDN87857.1"/>
    <property type="molecule type" value="Genomic_DNA"/>
</dbReference>
<dbReference type="AlphaFoldDB" id="A0A066Z2X6"/>
<dbReference type="InterPro" id="IPR029442">
    <property type="entry name" value="GyrI-like"/>
</dbReference>
<evidence type="ECO:0008006" key="5">
    <source>
        <dbReference type="Google" id="ProtNLM"/>
    </source>
</evidence>
<dbReference type="eggNOG" id="COG4832">
    <property type="taxonomic scope" value="Bacteria"/>
</dbReference>
<keyword evidence="4" id="KW-1185">Reference proteome</keyword>
<sequence length="398" mass="44331">MDTGLTAAELTLLGLLVEQPRHGYELDAVIAERGMREWTEIGFSSIYYLLTRLRERGLIEQTEGSTSGSDKRRKVFAATAEGRRACAAAAEEALAELRPVFPRVLVGLANQPAVDRSRVLAALERRSRALAERIEEVRRAEAAGEPGPEFVRAIFDYSLGQLRAEQDWLERYRASLGEARRQGGEPKMAPYDVKKELKELYAPKNTDWAVVDVPPQQFLAVDGTGNPNTAPAYTRAVEALYAVAYTLKFAGKRSEGGDFVVGPLEGLWWADRPEAFTSRAKDSWNWTMLISLPPWITEEQVEEARQTALAKKKLPAVAEVRRLTLHEGPSAQLLHIGPYDDEGPALHRLHHEYLPAHGLRPTALHHEVYLGDPRRAAPEKLRTVVRQPVGPEPESGAR</sequence>
<proteinExistence type="predicted"/>
<evidence type="ECO:0000259" key="2">
    <source>
        <dbReference type="Pfam" id="PF06445"/>
    </source>
</evidence>
<feature type="domain" description="Transcription regulator PadR N-terminal" evidence="1">
    <location>
        <begin position="12"/>
        <end position="87"/>
    </location>
</feature>
<dbReference type="PATRIC" id="fig|1348663.4.peg.478"/>
<dbReference type="SUPFAM" id="SSF55136">
    <property type="entry name" value="Probable bacterial effector-binding domain"/>
    <property type="match status" value="1"/>
</dbReference>
<dbReference type="Pfam" id="PF03551">
    <property type="entry name" value="PadR"/>
    <property type="match status" value="1"/>
</dbReference>
<dbReference type="PANTHER" id="PTHR43252">
    <property type="entry name" value="TRANSCRIPTIONAL REGULATOR YQJI"/>
    <property type="match status" value="1"/>
</dbReference>
<organism evidence="3 4">
    <name type="scientific">Kitasatospora cheerisanensis KCTC 2395</name>
    <dbReference type="NCBI Taxonomy" id="1348663"/>
    <lineage>
        <taxon>Bacteria</taxon>
        <taxon>Bacillati</taxon>
        <taxon>Actinomycetota</taxon>
        <taxon>Actinomycetes</taxon>
        <taxon>Kitasatosporales</taxon>
        <taxon>Streptomycetaceae</taxon>
        <taxon>Kitasatospora</taxon>
    </lineage>
</organism>
<protein>
    <recommendedName>
        <fullName evidence="5">PadR family transcriptional regulator</fullName>
    </recommendedName>
</protein>
<dbReference type="InterPro" id="IPR005149">
    <property type="entry name" value="Tscrpt_reg_PadR_N"/>
</dbReference>
<dbReference type="Gene3D" id="3.20.80.10">
    <property type="entry name" value="Regulatory factor, effector binding domain"/>
    <property type="match status" value="1"/>
</dbReference>
<reference evidence="3 4" key="1">
    <citation type="submission" date="2014-05" db="EMBL/GenBank/DDBJ databases">
        <title>Draft Genome Sequence of Kitasatospora cheerisanensis KCTC 2395.</title>
        <authorList>
            <person name="Nam D.H."/>
        </authorList>
    </citation>
    <scope>NUCLEOTIDE SEQUENCE [LARGE SCALE GENOMIC DNA]</scope>
    <source>
        <strain evidence="3 4">KCTC 2395</strain>
    </source>
</reference>
<accession>A0A066Z2X6</accession>
<evidence type="ECO:0000313" key="4">
    <source>
        <dbReference type="Proteomes" id="UP000027178"/>
    </source>
</evidence>
<dbReference type="InterPro" id="IPR036390">
    <property type="entry name" value="WH_DNA-bd_sf"/>
</dbReference>
<comment type="caution">
    <text evidence="3">The sequence shown here is derived from an EMBL/GenBank/DDBJ whole genome shotgun (WGS) entry which is preliminary data.</text>
</comment>
<dbReference type="HOGENOM" id="CLU_709643_0_0_11"/>
<dbReference type="Pfam" id="PF06445">
    <property type="entry name" value="GyrI-like"/>
    <property type="match status" value="1"/>
</dbReference>
<dbReference type="OrthoDB" id="4772335at2"/>
<dbReference type="eggNOG" id="COG1695">
    <property type="taxonomic scope" value="Bacteria"/>
</dbReference>
<dbReference type="InterPro" id="IPR011256">
    <property type="entry name" value="Reg_factor_effector_dom_sf"/>
</dbReference>
<dbReference type="Proteomes" id="UP000027178">
    <property type="component" value="Unassembled WGS sequence"/>
</dbReference>
<dbReference type="SUPFAM" id="SSF46785">
    <property type="entry name" value="Winged helix' DNA-binding domain"/>
    <property type="match status" value="1"/>
</dbReference>
<evidence type="ECO:0000313" key="3">
    <source>
        <dbReference type="EMBL" id="KDN87857.1"/>
    </source>
</evidence>
<dbReference type="Gene3D" id="1.10.10.10">
    <property type="entry name" value="Winged helix-like DNA-binding domain superfamily/Winged helix DNA-binding domain"/>
    <property type="match status" value="1"/>
</dbReference>
<dbReference type="RefSeq" id="WP_084223131.1">
    <property type="nucleotide sequence ID" value="NZ_KK853997.1"/>
</dbReference>
<gene>
    <name evidence="3" type="ORF">KCH_05040</name>
</gene>